<protein>
    <recommendedName>
        <fullName evidence="4">GLPGLI family protein</fullName>
    </recommendedName>
</protein>
<keyword evidence="1" id="KW-0732">Signal</keyword>
<reference evidence="2" key="2">
    <citation type="submission" date="2020-09" db="EMBL/GenBank/DDBJ databases">
        <authorList>
            <person name="Sun Q."/>
            <person name="Zhou Y."/>
        </authorList>
    </citation>
    <scope>NUCLEOTIDE SEQUENCE</scope>
    <source>
        <strain evidence="2">CGMCC 1.15448</strain>
    </source>
</reference>
<dbReference type="EMBL" id="BMJC01000002">
    <property type="protein sequence ID" value="GGA99246.1"/>
    <property type="molecule type" value="Genomic_DNA"/>
</dbReference>
<organism evidence="2 3">
    <name type="scientific">Puia dinghuensis</name>
    <dbReference type="NCBI Taxonomy" id="1792502"/>
    <lineage>
        <taxon>Bacteria</taxon>
        <taxon>Pseudomonadati</taxon>
        <taxon>Bacteroidota</taxon>
        <taxon>Chitinophagia</taxon>
        <taxon>Chitinophagales</taxon>
        <taxon>Chitinophagaceae</taxon>
        <taxon>Puia</taxon>
    </lineage>
</organism>
<evidence type="ECO:0000256" key="1">
    <source>
        <dbReference type="SAM" id="SignalP"/>
    </source>
</evidence>
<accession>A0A8J2UCR8</accession>
<keyword evidence="3" id="KW-1185">Reference proteome</keyword>
<evidence type="ECO:0000313" key="2">
    <source>
        <dbReference type="EMBL" id="GGA99246.1"/>
    </source>
</evidence>
<feature type="signal peptide" evidence="1">
    <location>
        <begin position="1"/>
        <end position="18"/>
    </location>
</feature>
<feature type="chain" id="PRO_5035185431" description="GLPGLI family protein" evidence="1">
    <location>
        <begin position="19"/>
        <end position="207"/>
    </location>
</feature>
<evidence type="ECO:0000313" key="3">
    <source>
        <dbReference type="Proteomes" id="UP000607559"/>
    </source>
</evidence>
<name>A0A8J2UCR8_9BACT</name>
<sequence length="207" mass="23617">MKATLTLLILACCFTIRAQQSTIPDNEHARLLIGKKRCLIAYAGNDHSFTLETPLHSAKPSDVPGFITIDKQIVQATVVPGDKNIDLTGMTPAREKDVLQKYMNYELDYYRKKLKQHYSHLQTEWLTLSGKLFLVWYFDMPPTYKLVSRQVYVSTLFGNEVMDLNAPVFKTDDWGKARGILVRLAGTMKTFNKRLDLDDLGKKLNKG</sequence>
<reference evidence="2" key="1">
    <citation type="journal article" date="2014" name="Int. J. Syst. Evol. Microbiol.">
        <title>Complete genome sequence of Corynebacterium casei LMG S-19264T (=DSM 44701T), isolated from a smear-ripened cheese.</title>
        <authorList>
            <consortium name="US DOE Joint Genome Institute (JGI-PGF)"/>
            <person name="Walter F."/>
            <person name="Albersmeier A."/>
            <person name="Kalinowski J."/>
            <person name="Ruckert C."/>
        </authorList>
    </citation>
    <scope>NUCLEOTIDE SEQUENCE</scope>
    <source>
        <strain evidence="2">CGMCC 1.15448</strain>
    </source>
</reference>
<dbReference type="AlphaFoldDB" id="A0A8J2UCR8"/>
<dbReference type="Proteomes" id="UP000607559">
    <property type="component" value="Unassembled WGS sequence"/>
</dbReference>
<comment type="caution">
    <text evidence="2">The sequence shown here is derived from an EMBL/GenBank/DDBJ whole genome shotgun (WGS) entry which is preliminary data.</text>
</comment>
<evidence type="ECO:0008006" key="4">
    <source>
        <dbReference type="Google" id="ProtNLM"/>
    </source>
</evidence>
<dbReference type="RefSeq" id="WP_188931666.1">
    <property type="nucleotide sequence ID" value="NZ_BMJC01000002.1"/>
</dbReference>
<proteinExistence type="predicted"/>
<gene>
    <name evidence="2" type="ORF">GCM10011511_23200</name>
</gene>